<evidence type="ECO:0000313" key="2">
    <source>
        <dbReference type="EMBL" id="UOQ60243.1"/>
    </source>
</evidence>
<evidence type="ECO:0000259" key="1">
    <source>
        <dbReference type="Pfam" id="PF25355"/>
    </source>
</evidence>
<keyword evidence="3" id="KW-1185">Reference proteome</keyword>
<evidence type="ECO:0000313" key="3">
    <source>
        <dbReference type="Proteomes" id="UP000831775"/>
    </source>
</evidence>
<protein>
    <recommendedName>
        <fullName evidence="1">DUF7882 domain-containing protein</fullName>
    </recommendedName>
</protein>
<dbReference type="Pfam" id="PF25355">
    <property type="entry name" value="DUF7882"/>
    <property type="match status" value="1"/>
</dbReference>
<dbReference type="Proteomes" id="UP000831775">
    <property type="component" value="Chromosome"/>
</dbReference>
<proteinExistence type="predicted"/>
<accession>A0ABY4FVA7</accession>
<organism evidence="2 3">
    <name type="scientific">Leucobacter rhizosphaerae</name>
    <dbReference type="NCBI Taxonomy" id="2932245"/>
    <lineage>
        <taxon>Bacteria</taxon>
        <taxon>Bacillati</taxon>
        <taxon>Actinomycetota</taxon>
        <taxon>Actinomycetes</taxon>
        <taxon>Micrococcales</taxon>
        <taxon>Microbacteriaceae</taxon>
        <taxon>Leucobacter</taxon>
    </lineage>
</organism>
<sequence>MGYITHAGNEYEIDDRCLAHLKVVVGSKLRRRESFFLNLSTGTRYRPGTVALWISPNVPLEFRFAGSRVPPLNENWILAMRESASTPRGIVLMTEAAADARAVARGQAGR</sequence>
<dbReference type="EMBL" id="CP095043">
    <property type="protein sequence ID" value="UOQ60243.1"/>
    <property type="molecule type" value="Genomic_DNA"/>
</dbReference>
<feature type="domain" description="DUF7882" evidence="1">
    <location>
        <begin position="1"/>
        <end position="95"/>
    </location>
</feature>
<reference evidence="2 3" key="1">
    <citation type="submission" date="2022-04" db="EMBL/GenBank/DDBJ databases">
        <title>Leucobacter sp. isolated from rhizosphere of onion.</title>
        <authorList>
            <person name="Won M."/>
            <person name="Lee C.-M."/>
            <person name="Woen H.-Y."/>
            <person name="Kwon S.-W."/>
        </authorList>
    </citation>
    <scope>NUCLEOTIDE SEQUENCE [LARGE SCALE GENOMIC DNA]</scope>
    <source>
        <strain evidence="2 3">H25R-14</strain>
    </source>
</reference>
<dbReference type="InterPro" id="IPR057204">
    <property type="entry name" value="DUF7882"/>
</dbReference>
<gene>
    <name evidence="2" type="ORF">MUN76_14590</name>
</gene>
<name>A0ABY4FVA7_9MICO</name>
<dbReference type="RefSeq" id="WP_244685712.1">
    <property type="nucleotide sequence ID" value="NZ_CP095043.1"/>
</dbReference>